<dbReference type="Proteomes" id="UP000076727">
    <property type="component" value="Unassembled WGS sequence"/>
</dbReference>
<proteinExistence type="predicted"/>
<evidence type="ECO:0000313" key="1">
    <source>
        <dbReference type="EMBL" id="KZT73311.1"/>
    </source>
</evidence>
<sequence length="158" mass="17096">MTRRRTAYGFCQKPSQGRKEEEEGCWAAAPRARVCVLVAGSLAPQPRSPSAPLHPLGGLLAGLGSPRRDRPARLGARFCCTHSGPSGARRVSLLLILILSRGHFSPPPPPPQRTWVCVRTRRRRAALEPGLVAPSLLPPRPVRESRCGRRIGIGAPLP</sequence>
<protein>
    <submittedName>
        <fullName evidence="1">Uncharacterized protein</fullName>
    </submittedName>
</protein>
<reference evidence="1 2" key="1">
    <citation type="journal article" date="2016" name="Mol. Biol. Evol.">
        <title>Comparative Genomics of Early-Diverging Mushroom-Forming Fungi Provides Insights into the Origins of Lignocellulose Decay Capabilities.</title>
        <authorList>
            <person name="Nagy L.G."/>
            <person name="Riley R."/>
            <person name="Tritt A."/>
            <person name="Adam C."/>
            <person name="Daum C."/>
            <person name="Floudas D."/>
            <person name="Sun H."/>
            <person name="Yadav J.S."/>
            <person name="Pangilinan J."/>
            <person name="Larsson K.H."/>
            <person name="Matsuura K."/>
            <person name="Barry K."/>
            <person name="Labutti K."/>
            <person name="Kuo R."/>
            <person name="Ohm R.A."/>
            <person name="Bhattacharya S.S."/>
            <person name="Shirouzu T."/>
            <person name="Yoshinaga Y."/>
            <person name="Martin F.M."/>
            <person name="Grigoriev I.V."/>
            <person name="Hibbett D.S."/>
        </authorList>
    </citation>
    <scope>NUCLEOTIDE SEQUENCE [LARGE SCALE GENOMIC DNA]</scope>
    <source>
        <strain evidence="1 2">L-15889</strain>
    </source>
</reference>
<dbReference type="EMBL" id="KV429037">
    <property type="protein sequence ID" value="KZT73311.1"/>
    <property type="molecule type" value="Genomic_DNA"/>
</dbReference>
<gene>
    <name evidence="1" type="ORF">DAEQUDRAFT_762229</name>
</gene>
<name>A0A165TEB2_9APHY</name>
<organism evidence="1 2">
    <name type="scientific">Daedalea quercina L-15889</name>
    <dbReference type="NCBI Taxonomy" id="1314783"/>
    <lineage>
        <taxon>Eukaryota</taxon>
        <taxon>Fungi</taxon>
        <taxon>Dikarya</taxon>
        <taxon>Basidiomycota</taxon>
        <taxon>Agaricomycotina</taxon>
        <taxon>Agaricomycetes</taxon>
        <taxon>Polyporales</taxon>
        <taxon>Fomitopsis</taxon>
    </lineage>
</organism>
<keyword evidence="2" id="KW-1185">Reference proteome</keyword>
<dbReference type="AlphaFoldDB" id="A0A165TEB2"/>
<evidence type="ECO:0000313" key="2">
    <source>
        <dbReference type="Proteomes" id="UP000076727"/>
    </source>
</evidence>
<accession>A0A165TEB2</accession>